<dbReference type="InterPro" id="IPR047057">
    <property type="entry name" value="MerR_fam"/>
</dbReference>
<dbReference type="Pfam" id="PF13411">
    <property type="entry name" value="MerR_1"/>
    <property type="match status" value="1"/>
</dbReference>
<dbReference type="STRING" id="1210089.GCA_001613165_03459"/>
<organism evidence="4 5">
    <name type="scientific">Nocardia mexicana</name>
    <dbReference type="NCBI Taxonomy" id="279262"/>
    <lineage>
        <taxon>Bacteria</taxon>
        <taxon>Bacillati</taxon>
        <taxon>Actinomycetota</taxon>
        <taxon>Actinomycetes</taxon>
        <taxon>Mycobacteriales</taxon>
        <taxon>Nocardiaceae</taxon>
        <taxon>Nocardia</taxon>
    </lineage>
</organism>
<dbReference type="PRINTS" id="PR00040">
    <property type="entry name" value="HTHMERR"/>
</dbReference>
<dbReference type="EMBL" id="QQAZ01000012">
    <property type="protein sequence ID" value="RDI46128.1"/>
    <property type="molecule type" value="Genomic_DNA"/>
</dbReference>
<name>A0A370GQY2_9NOCA</name>
<evidence type="ECO:0000313" key="4">
    <source>
        <dbReference type="EMBL" id="RDI46128.1"/>
    </source>
</evidence>
<dbReference type="Proteomes" id="UP000255355">
    <property type="component" value="Unassembled WGS sequence"/>
</dbReference>
<dbReference type="InterPro" id="IPR000551">
    <property type="entry name" value="MerR-type_HTH_dom"/>
</dbReference>
<feature type="compositionally biased region" description="Low complexity" evidence="2">
    <location>
        <begin position="255"/>
        <end position="266"/>
    </location>
</feature>
<comment type="caution">
    <text evidence="4">The sequence shown here is derived from an EMBL/GenBank/DDBJ whole genome shotgun (WGS) entry which is preliminary data.</text>
</comment>
<proteinExistence type="predicted"/>
<accession>A0A370GQY2</accession>
<sequence length="266" mass="29594">MTSGAEFTIDELARESGMTVRSLRAYQERGLLPPPRLKGRTGIYSPQHLNRVCIISRLMDRGIKLSGIRELLDAWDRGDDLGDVLGVSLEAEGAPPRGAPPQSRPESEKTIAATDLAARYGDVPNGLARVVAAGLYEPFDATTYRESDPQLVRFAEQLMMSGAPQVRVLDELERLRADCDHIARRFVDLFESTAVQRYQQSGHTPHDLAEFSEQLATTRTLPGRVSAELVDRFVGRYLEHATRGLDEIQGEQTEPTRPITRTRPAE</sequence>
<dbReference type="SMART" id="SM00422">
    <property type="entry name" value="HTH_MERR"/>
    <property type="match status" value="1"/>
</dbReference>
<keyword evidence="1" id="KW-0238">DNA-binding</keyword>
<evidence type="ECO:0000256" key="1">
    <source>
        <dbReference type="ARBA" id="ARBA00023125"/>
    </source>
</evidence>
<dbReference type="InterPro" id="IPR009061">
    <property type="entry name" value="DNA-bd_dom_put_sf"/>
</dbReference>
<dbReference type="SUPFAM" id="SSF46955">
    <property type="entry name" value="Putative DNA-binding domain"/>
    <property type="match status" value="1"/>
</dbReference>
<evidence type="ECO:0000259" key="3">
    <source>
        <dbReference type="PROSITE" id="PS50937"/>
    </source>
</evidence>
<dbReference type="GO" id="GO:0003677">
    <property type="term" value="F:DNA binding"/>
    <property type="evidence" value="ECO:0007669"/>
    <property type="project" value="UniProtKB-KW"/>
</dbReference>
<dbReference type="PANTHER" id="PTHR30204">
    <property type="entry name" value="REDOX-CYCLING DRUG-SENSING TRANSCRIPTIONAL ACTIVATOR SOXR"/>
    <property type="match status" value="1"/>
</dbReference>
<dbReference type="Gene3D" id="1.10.1660.10">
    <property type="match status" value="1"/>
</dbReference>
<dbReference type="RefSeq" id="WP_068020653.1">
    <property type="nucleotide sequence ID" value="NZ_QQAZ01000012.1"/>
</dbReference>
<feature type="domain" description="HTH merR-type" evidence="3">
    <location>
        <begin position="6"/>
        <end position="74"/>
    </location>
</feature>
<feature type="region of interest" description="Disordered" evidence="2">
    <location>
        <begin position="245"/>
        <end position="266"/>
    </location>
</feature>
<dbReference type="PROSITE" id="PS50937">
    <property type="entry name" value="HTH_MERR_2"/>
    <property type="match status" value="1"/>
</dbReference>
<evidence type="ECO:0000313" key="5">
    <source>
        <dbReference type="Proteomes" id="UP000255355"/>
    </source>
</evidence>
<dbReference type="GO" id="GO:0003700">
    <property type="term" value="F:DNA-binding transcription factor activity"/>
    <property type="evidence" value="ECO:0007669"/>
    <property type="project" value="InterPro"/>
</dbReference>
<evidence type="ECO:0000256" key="2">
    <source>
        <dbReference type="SAM" id="MobiDB-lite"/>
    </source>
</evidence>
<keyword evidence="5" id="KW-1185">Reference proteome</keyword>
<dbReference type="OrthoDB" id="3830374at2"/>
<dbReference type="AlphaFoldDB" id="A0A370GQY2"/>
<dbReference type="PANTHER" id="PTHR30204:SF93">
    <property type="entry name" value="HTH MERR-TYPE DOMAIN-CONTAINING PROTEIN"/>
    <property type="match status" value="1"/>
</dbReference>
<protein>
    <submittedName>
        <fullName evidence="4">MerR-like DNA binding protein</fullName>
    </submittedName>
</protein>
<reference evidence="4 5" key="1">
    <citation type="submission" date="2018-07" db="EMBL/GenBank/DDBJ databases">
        <title>Genomic Encyclopedia of Type Strains, Phase IV (KMG-IV): sequencing the most valuable type-strain genomes for metagenomic binning, comparative biology and taxonomic classification.</title>
        <authorList>
            <person name="Goeker M."/>
        </authorList>
    </citation>
    <scope>NUCLEOTIDE SEQUENCE [LARGE SCALE GENOMIC DNA]</scope>
    <source>
        <strain evidence="4 5">DSM 44952</strain>
    </source>
</reference>
<gene>
    <name evidence="4" type="ORF">DFR68_11229</name>
</gene>